<evidence type="ECO:0000313" key="2">
    <source>
        <dbReference type="EMBL" id="MET3943571.1"/>
    </source>
</evidence>
<dbReference type="Proteomes" id="UP001549139">
    <property type="component" value="Unassembled WGS sequence"/>
</dbReference>
<sequence>MGPGKTTAAVLACAAVAAGAAGAAALTACAPEAQLSPLERAKGVNQSKHVAQLFADQPEVVDDVLGIKTTKLFFPTSETLILSDATVEAQLRAASIAVATNAPMMVYDPGRHAEYVSMIADMRTVTVLTVGDVAIAPSSGAVRVRRDPGGLRALGEMTALRFQERAVEDPADAVREVAAQDQQEPAWLRAAWADPVVLPGARPDPFPIQSRRDANMAPRVVATWESSIPSVANARSYGATVTVVPLADPRQSEETLYAMAGLSDLPLVALGSQFGSSEELQQRIREAEDAY</sequence>
<dbReference type="RefSeq" id="WP_210728893.1">
    <property type="nucleotide sequence ID" value="NZ_JAAXPF010000001.1"/>
</dbReference>
<accession>A0ABV2NVH5</accession>
<name>A0ABV2NVH5_9CORY</name>
<reference evidence="2 3" key="1">
    <citation type="submission" date="2024-06" db="EMBL/GenBank/DDBJ databases">
        <title>Sequencing the genomes of 1000 actinobacteria strains.</title>
        <authorList>
            <person name="Klenk H.-P."/>
        </authorList>
    </citation>
    <scope>NUCLEOTIDE SEQUENCE [LARGE SCALE GENOMIC DNA]</scope>
    <source>
        <strain evidence="2 3">DSM 44265</strain>
    </source>
</reference>
<proteinExistence type="predicted"/>
<feature type="chain" id="PRO_5045493659" description="Secreted protein" evidence="1">
    <location>
        <begin position="24"/>
        <end position="291"/>
    </location>
</feature>
<keyword evidence="3" id="KW-1185">Reference proteome</keyword>
<gene>
    <name evidence="2" type="ORF">JOF50_000370</name>
</gene>
<organism evidence="2 3">
    <name type="scientific">Corynebacterium mucifaciens</name>
    <dbReference type="NCBI Taxonomy" id="57171"/>
    <lineage>
        <taxon>Bacteria</taxon>
        <taxon>Bacillati</taxon>
        <taxon>Actinomycetota</taxon>
        <taxon>Actinomycetes</taxon>
        <taxon>Mycobacteriales</taxon>
        <taxon>Corynebacteriaceae</taxon>
        <taxon>Corynebacterium</taxon>
    </lineage>
</organism>
<evidence type="ECO:0000313" key="3">
    <source>
        <dbReference type="Proteomes" id="UP001549139"/>
    </source>
</evidence>
<evidence type="ECO:0008006" key="4">
    <source>
        <dbReference type="Google" id="ProtNLM"/>
    </source>
</evidence>
<evidence type="ECO:0000256" key="1">
    <source>
        <dbReference type="SAM" id="SignalP"/>
    </source>
</evidence>
<protein>
    <recommendedName>
        <fullName evidence="4">Secreted protein</fullName>
    </recommendedName>
</protein>
<keyword evidence="1" id="KW-0732">Signal</keyword>
<comment type="caution">
    <text evidence="2">The sequence shown here is derived from an EMBL/GenBank/DDBJ whole genome shotgun (WGS) entry which is preliminary data.</text>
</comment>
<feature type="signal peptide" evidence="1">
    <location>
        <begin position="1"/>
        <end position="23"/>
    </location>
</feature>
<dbReference type="EMBL" id="JBEPNZ010000001">
    <property type="protein sequence ID" value="MET3943571.1"/>
    <property type="molecule type" value="Genomic_DNA"/>
</dbReference>
<dbReference type="PROSITE" id="PS51257">
    <property type="entry name" value="PROKAR_LIPOPROTEIN"/>
    <property type="match status" value="1"/>
</dbReference>